<dbReference type="PROSITE" id="PS50231">
    <property type="entry name" value="RICIN_B_LECTIN"/>
    <property type="match status" value="1"/>
</dbReference>
<keyword evidence="4" id="KW-0326">Glycosidase</keyword>
<name>A0A810N9A6_9ACTN</name>
<keyword evidence="3 4" id="KW-0378">Hydrolase</keyword>
<dbReference type="Gene3D" id="3.20.20.80">
    <property type="entry name" value="Glycosidases"/>
    <property type="match status" value="1"/>
</dbReference>
<feature type="domain" description="Ricin B lectin" evidence="6">
    <location>
        <begin position="516"/>
        <end position="640"/>
    </location>
</feature>
<reference evidence="7" key="1">
    <citation type="submission" date="2020-08" db="EMBL/GenBank/DDBJ databases">
        <title>Whole genome shotgun sequence of Polymorphospora rubra NBRC 101157.</title>
        <authorList>
            <person name="Komaki H."/>
            <person name="Tamura T."/>
        </authorList>
    </citation>
    <scope>NUCLEOTIDE SEQUENCE</scope>
    <source>
        <strain evidence="7">NBRC 101157</strain>
    </source>
</reference>
<dbReference type="Pfam" id="PF02055">
    <property type="entry name" value="Glyco_hydro_30"/>
    <property type="match status" value="1"/>
</dbReference>
<dbReference type="EMBL" id="AP023359">
    <property type="protein sequence ID" value="BCJ69004.1"/>
    <property type="molecule type" value="Genomic_DNA"/>
</dbReference>
<dbReference type="InterPro" id="IPR001139">
    <property type="entry name" value="Glyco_hydro_30"/>
</dbReference>
<evidence type="ECO:0000313" key="8">
    <source>
        <dbReference type="Proteomes" id="UP000680866"/>
    </source>
</evidence>
<dbReference type="InterPro" id="IPR006311">
    <property type="entry name" value="TAT_signal"/>
</dbReference>
<proteinExistence type="inferred from homology"/>
<evidence type="ECO:0000256" key="1">
    <source>
        <dbReference type="ARBA" id="ARBA00005382"/>
    </source>
</evidence>
<dbReference type="AlphaFoldDB" id="A0A810N9A6"/>
<sequence>MPSTGAPPPVTVRTGRRTARRRAATAAALATCLAATALTLATSPPAHAANERVDVWLTTTSDAGGRVVTRGLQPQPSTAFSANAGNATHTVTVDESTTYQSFEGGGASFTDSAAWLLNSSNTVSTATRDRVMRELFHPVDGIGLAFVRNPMGASDLARFNYSYDDTCCDLGDFSIGHDLADVVPLTKQARALNPALKVKGAPWSAPAWMKDNNRFTNRGWLKWEYYPTYAQYFVKYVQQNQAQGLKIDYVSVQNEPTCCGTDATGYASMNWNGSGLLEFTKNHLIPAFRAAGITTKVLILDYNWGNYNDLGSVPLADAALRNDPLFGGIAWHGYGGDVNLQTTVRNQYPAVNQYMTEHSGGTWVGDQHAQDMHNLIDYTRNWSRSWVKWSLALDQNMLPYVGAGCNVCTGLVTVQRGGARHGQVDRTVEYYTMGHLTKFVKPGAARIASTANGSVKNVAWRNPDGSKALIVHNTTGGSQSMRVNWGNQSFVYTLPTRTSATFTWSGTPGGPNPPAGGPVTGLAGKCVDVAGAGTADGTAVQLYGCNGTDAQRWTRPGDGTVRALGKCLDVSAGSTADGARVQLWTCNGSPAQQWTYTAGRDLVNPQADKCLDVTGNNSADGTPLQIWSCTGAGNQKWTVPA</sequence>
<dbReference type="Proteomes" id="UP000680866">
    <property type="component" value="Chromosome"/>
</dbReference>
<dbReference type="InterPro" id="IPR013780">
    <property type="entry name" value="Glyco_hydro_b"/>
</dbReference>
<keyword evidence="8" id="KW-1185">Reference proteome</keyword>
<keyword evidence="2 5" id="KW-0732">Signal</keyword>
<evidence type="ECO:0000256" key="4">
    <source>
        <dbReference type="RuleBase" id="RU361188"/>
    </source>
</evidence>
<dbReference type="InterPro" id="IPR000772">
    <property type="entry name" value="Ricin_B_lectin"/>
</dbReference>
<dbReference type="InterPro" id="IPR033453">
    <property type="entry name" value="Glyco_hydro_30_TIM-barrel"/>
</dbReference>
<evidence type="ECO:0000313" key="7">
    <source>
        <dbReference type="EMBL" id="BCJ69004.1"/>
    </source>
</evidence>
<evidence type="ECO:0000256" key="2">
    <source>
        <dbReference type="ARBA" id="ARBA00022729"/>
    </source>
</evidence>
<evidence type="ECO:0000259" key="6">
    <source>
        <dbReference type="SMART" id="SM00458"/>
    </source>
</evidence>
<dbReference type="PANTHER" id="PTHR11069">
    <property type="entry name" value="GLUCOSYLCERAMIDASE"/>
    <property type="match status" value="1"/>
</dbReference>
<accession>A0A810N9A6</accession>
<dbReference type="PRINTS" id="PR00843">
    <property type="entry name" value="GLHYDRLASE30"/>
</dbReference>
<dbReference type="KEGG" id="pry:Prubr_60250"/>
<evidence type="ECO:0000256" key="3">
    <source>
        <dbReference type="ARBA" id="ARBA00022801"/>
    </source>
</evidence>
<feature type="chain" id="PRO_5032693901" evidence="5">
    <location>
        <begin position="49"/>
        <end position="641"/>
    </location>
</feature>
<dbReference type="Gene3D" id="2.60.40.1180">
    <property type="entry name" value="Golgi alpha-mannosidase II"/>
    <property type="match status" value="1"/>
</dbReference>
<dbReference type="PROSITE" id="PS51318">
    <property type="entry name" value="TAT"/>
    <property type="match status" value="1"/>
</dbReference>
<gene>
    <name evidence="7" type="primary">srfJ</name>
    <name evidence="7" type="ORF">Prubr_60250</name>
</gene>
<dbReference type="InterPro" id="IPR033452">
    <property type="entry name" value="GH30_C"/>
</dbReference>
<feature type="signal peptide" evidence="5">
    <location>
        <begin position="1"/>
        <end position="48"/>
    </location>
</feature>
<dbReference type="InterPro" id="IPR017853">
    <property type="entry name" value="GH"/>
</dbReference>
<dbReference type="NCBIfam" id="NF035930">
    <property type="entry name" value="lectin_2"/>
    <property type="match status" value="1"/>
</dbReference>
<dbReference type="RefSeq" id="WP_246567810.1">
    <property type="nucleotide sequence ID" value="NZ_AP023359.1"/>
</dbReference>
<dbReference type="InterPro" id="IPR035992">
    <property type="entry name" value="Ricin_B-like_lectins"/>
</dbReference>
<comment type="similarity">
    <text evidence="1 4">Belongs to the glycosyl hydrolase 30 family.</text>
</comment>
<evidence type="ECO:0000256" key="5">
    <source>
        <dbReference type="SAM" id="SignalP"/>
    </source>
</evidence>
<dbReference type="Pfam" id="PF17189">
    <property type="entry name" value="Glyco_hydro_30C"/>
    <property type="match status" value="1"/>
</dbReference>
<dbReference type="SUPFAM" id="SSF50370">
    <property type="entry name" value="Ricin B-like lectins"/>
    <property type="match status" value="1"/>
</dbReference>
<dbReference type="SUPFAM" id="SSF51445">
    <property type="entry name" value="(Trans)glycosidases"/>
    <property type="match status" value="1"/>
</dbReference>
<organism evidence="7 8">
    <name type="scientific">Polymorphospora rubra</name>
    <dbReference type="NCBI Taxonomy" id="338584"/>
    <lineage>
        <taxon>Bacteria</taxon>
        <taxon>Bacillati</taxon>
        <taxon>Actinomycetota</taxon>
        <taxon>Actinomycetes</taxon>
        <taxon>Micromonosporales</taxon>
        <taxon>Micromonosporaceae</taxon>
        <taxon>Polymorphospora</taxon>
    </lineage>
</organism>
<dbReference type="SUPFAM" id="SSF51011">
    <property type="entry name" value="Glycosyl hydrolase domain"/>
    <property type="match status" value="1"/>
</dbReference>
<protein>
    <submittedName>
        <fullName evidence="7">Glucosylceramidase</fullName>
    </submittedName>
</protein>
<dbReference type="CDD" id="cd23451">
    <property type="entry name" value="beta-trefoil_Ricin_laminarinase"/>
    <property type="match status" value="1"/>
</dbReference>
<dbReference type="GO" id="GO:0006680">
    <property type="term" value="P:glucosylceramide catabolic process"/>
    <property type="evidence" value="ECO:0007669"/>
    <property type="project" value="TreeGrafter"/>
</dbReference>
<dbReference type="GO" id="GO:0016020">
    <property type="term" value="C:membrane"/>
    <property type="evidence" value="ECO:0007669"/>
    <property type="project" value="GOC"/>
</dbReference>
<dbReference type="SMART" id="SM00458">
    <property type="entry name" value="RICIN"/>
    <property type="match status" value="1"/>
</dbReference>
<dbReference type="GO" id="GO:0004348">
    <property type="term" value="F:glucosylceramidase activity"/>
    <property type="evidence" value="ECO:0007669"/>
    <property type="project" value="InterPro"/>
</dbReference>
<dbReference type="Pfam" id="PF00652">
    <property type="entry name" value="Ricin_B_lectin"/>
    <property type="match status" value="1"/>
</dbReference>
<dbReference type="Gene3D" id="2.80.10.50">
    <property type="match status" value="2"/>
</dbReference>
<dbReference type="PANTHER" id="PTHR11069:SF23">
    <property type="entry name" value="LYSOSOMAL ACID GLUCOSYLCERAMIDASE"/>
    <property type="match status" value="1"/>
</dbReference>